<keyword evidence="1" id="KW-0812">Transmembrane</keyword>
<evidence type="ECO:0000313" key="4">
    <source>
        <dbReference type="Proteomes" id="UP000037269"/>
    </source>
</evidence>
<feature type="transmembrane region" description="Helical" evidence="1">
    <location>
        <begin position="90"/>
        <end position="112"/>
    </location>
</feature>
<dbReference type="InterPro" id="IPR050570">
    <property type="entry name" value="Cell_wall_metabolism_enzyme"/>
</dbReference>
<proteinExistence type="predicted"/>
<protein>
    <recommendedName>
        <fullName evidence="2">M23ase beta-sheet core domain-containing protein</fullName>
    </recommendedName>
</protein>
<keyword evidence="1" id="KW-0472">Membrane</keyword>
<dbReference type="Gene3D" id="2.70.70.10">
    <property type="entry name" value="Glucose Permease (Domain IIA)"/>
    <property type="match status" value="1"/>
</dbReference>
<dbReference type="GO" id="GO:0004222">
    <property type="term" value="F:metalloendopeptidase activity"/>
    <property type="evidence" value="ECO:0007669"/>
    <property type="project" value="TreeGrafter"/>
</dbReference>
<gene>
    <name evidence="3" type="ORF">AF333_06015</name>
</gene>
<dbReference type="PATRIC" id="fig|47500.12.peg.7008"/>
<dbReference type="STRING" id="47500.AF333_06015"/>
<dbReference type="Proteomes" id="UP000037269">
    <property type="component" value="Unassembled WGS sequence"/>
</dbReference>
<dbReference type="EMBL" id="LGUG01000004">
    <property type="protein sequence ID" value="KON95103.1"/>
    <property type="molecule type" value="Genomic_DNA"/>
</dbReference>
<sequence length="285" mass="32539">MELMAYFDTDGIKRRREERVRRLREQMEDHYSSYFFDEKEEMPPVYTDPFYREREEPWRRAEYKERQRLGTLRSSDSSTSLGPMKRGDKLFIKIVASFFLLSLAYVVGHIPFPGAEKYKTVMNDVLHRPYNFAGMSAWYEKNFGAVPTLLPAVGKSGSEAEPVLQAQSLLLKAPAAGKVVQTFADQGSGVYFTPKEAAIRAVDQGLVTFVGQKEGLGNTIVIQHAKGMETWYAGLAALEVKLNDWVEVQRTIGKAVQEEQVMKPVYFAVKKNEQFVDPQEVVRFE</sequence>
<evidence type="ECO:0000259" key="2">
    <source>
        <dbReference type="Pfam" id="PF01551"/>
    </source>
</evidence>
<evidence type="ECO:0000256" key="1">
    <source>
        <dbReference type="SAM" id="Phobius"/>
    </source>
</evidence>
<dbReference type="CDD" id="cd12797">
    <property type="entry name" value="M23_peptidase"/>
    <property type="match status" value="1"/>
</dbReference>
<dbReference type="Pfam" id="PF01551">
    <property type="entry name" value="Peptidase_M23"/>
    <property type="match status" value="1"/>
</dbReference>
<keyword evidence="1" id="KW-1133">Transmembrane helix</keyword>
<reference evidence="3 4" key="1">
    <citation type="submission" date="2015-07" db="EMBL/GenBank/DDBJ databases">
        <title>Fjat-14205 dsm 2895.</title>
        <authorList>
            <person name="Liu B."/>
            <person name="Wang J."/>
            <person name="Zhu Y."/>
            <person name="Liu G."/>
            <person name="Chen Q."/>
            <person name="Chen Z."/>
            <person name="Lan J."/>
            <person name="Che J."/>
            <person name="Ge C."/>
            <person name="Shi H."/>
            <person name="Pan Z."/>
            <person name="Liu X."/>
        </authorList>
    </citation>
    <scope>NUCLEOTIDE SEQUENCE [LARGE SCALE GENOMIC DNA]</scope>
    <source>
        <strain evidence="3 4">DSM 2895</strain>
    </source>
</reference>
<comment type="caution">
    <text evidence="3">The sequence shown here is derived from an EMBL/GenBank/DDBJ whole genome shotgun (WGS) entry which is preliminary data.</text>
</comment>
<dbReference type="PANTHER" id="PTHR21666">
    <property type="entry name" value="PEPTIDASE-RELATED"/>
    <property type="match status" value="1"/>
</dbReference>
<keyword evidence="4" id="KW-1185">Reference proteome</keyword>
<name>A0A0M0GZ75_ANEMI</name>
<organism evidence="3 4">
    <name type="scientific">Aneurinibacillus migulanus</name>
    <name type="common">Bacillus migulanus</name>
    <dbReference type="NCBI Taxonomy" id="47500"/>
    <lineage>
        <taxon>Bacteria</taxon>
        <taxon>Bacillati</taxon>
        <taxon>Bacillota</taxon>
        <taxon>Bacilli</taxon>
        <taxon>Bacillales</taxon>
        <taxon>Paenibacillaceae</taxon>
        <taxon>Aneurinibacillus group</taxon>
        <taxon>Aneurinibacillus</taxon>
    </lineage>
</organism>
<dbReference type="InterPro" id="IPR011055">
    <property type="entry name" value="Dup_hybrid_motif"/>
</dbReference>
<dbReference type="PANTHER" id="PTHR21666:SF274">
    <property type="entry name" value="STAGE IV SPORULATION PROTEIN FA"/>
    <property type="match status" value="1"/>
</dbReference>
<accession>A0A0M0GZ75</accession>
<feature type="domain" description="M23ase beta-sheet core" evidence="2">
    <location>
        <begin position="192"/>
        <end position="278"/>
    </location>
</feature>
<evidence type="ECO:0000313" key="3">
    <source>
        <dbReference type="EMBL" id="KON95103.1"/>
    </source>
</evidence>
<dbReference type="SUPFAM" id="SSF51261">
    <property type="entry name" value="Duplicated hybrid motif"/>
    <property type="match status" value="1"/>
</dbReference>
<dbReference type="OrthoDB" id="2986589at2"/>
<dbReference type="AlphaFoldDB" id="A0A0M0GZ75"/>
<dbReference type="InterPro" id="IPR016047">
    <property type="entry name" value="M23ase_b-sheet_dom"/>
</dbReference>